<organism evidence="5 6">
    <name type="scientific">Mariprofundus ferrooxydans PV-1</name>
    <dbReference type="NCBI Taxonomy" id="314345"/>
    <lineage>
        <taxon>Bacteria</taxon>
        <taxon>Pseudomonadati</taxon>
        <taxon>Pseudomonadota</taxon>
        <taxon>Candidatius Mariprofundia</taxon>
        <taxon>Mariprofundales</taxon>
        <taxon>Mariprofundaceae</taxon>
        <taxon>Mariprofundus</taxon>
    </lineage>
</organism>
<name>Q0F2T6_9PROT</name>
<comment type="caution">
    <text evidence="5">The sequence shown here is derived from an EMBL/GenBank/DDBJ whole genome shotgun (WGS) entry which is preliminary data.</text>
</comment>
<accession>Q0F2T6</accession>
<dbReference type="GO" id="GO:0000455">
    <property type="term" value="P:enzyme-directed rRNA pseudouridine synthesis"/>
    <property type="evidence" value="ECO:0007669"/>
    <property type="project" value="TreeGrafter"/>
</dbReference>
<protein>
    <submittedName>
        <fullName evidence="5">RNA pseudouridine synthase family protein</fullName>
    </submittedName>
</protein>
<dbReference type="PROSITE" id="PS01129">
    <property type="entry name" value="PSI_RLU"/>
    <property type="match status" value="1"/>
</dbReference>
<keyword evidence="3" id="KW-0694">RNA-binding</keyword>
<dbReference type="Pfam" id="PF01479">
    <property type="entry name" value="S4"/>
    <property type="match status" value="1"/>
</dbReference>
<dbReference type="InterPro" id="IPR006224">
    <property type="entry name" value="PsdUridine_synth_RluA-like_CS"/>
</dbReference>
<evidence type="ECO:0000256" key="3">
    <source>
        <dbReference type="PROSITE-ProRule" id="PRU00182"/>
    </source>
</evidence>
<dbReference type="InterPro" id="IPR006145">
    <property type="entry name" value="PsdUridine_synth_RsuA/RluA"/>
</dbReference>
<dbReference type="InterPro" id="IPR036986">
    <property type="entry name" value="S4_RNA-bd_sf"/>
</dbReference>
<dbReference type="Gene3D" id="3.10.290.10">
    <property type="entry name" value="RNA-binding S4 domain"/>
    <property type="match status" value="1"/>
</dbReference>
<dbReference type="CDD" id="cd00165">
    <property type="entry name" value="S4"/>
    <property type="match status" value="1"/>
</dbReference>
<keyword evidence="2" id="KW-0413">Isomerase</keyword>
<dbReference type="HOGENOM" id="CLU_016902_1_2_0"/>
<proteinExistence type="inferred from homology"/>
<dbReference type="GO" id="GO:0003723">
    <property type="term" value="F:RNA binding"/>
    <property type="evidence" value="ECO:0007669"/>
    <property type="project" value="UniProtKB-KW"/>
</dbReference>
<dbReference type="PROSITE" id="PS50889">
    <property type="entry name" value="S4"/>
    <property type="match status" value="1"/>
</dbReference>
<dbReference type="InterPro" id="IPR020103">
    <property type="entry name" value="PsdUridine_synth_cat_dom_sf"/>
</dbReference>
<dbReference type="SUPFAM" id="SSF55174">
    <property type="entry name" value="Alpha-L RNA-binding motif"/>
    <property type="match status" value="1"/>
</dbReference>
<evidence type="ECO:0000256" key="2">
    <source>
        <dbReference type="ARBA" id="ARBA00023235"/>
    </source>
</evidence>
<dbReference type="EMBL" id="AATS01000001">
    <property type="protein sequence ID" value="EAU56205.1"/>
    <property type="molecule type" value="Genomic_DNA"/>
</dbReference>
<keyword evidence="6" id="KW-1185">Reference proteome</keyword>
<dbReference type="PANTHER" id="PTHR21600">
    <property type="entry name" value="MITOCHONDRIAL RNA PSEUDOURIDINE SYNTHASE"/>
    <property type="match status" value="1"/>
</dbReference>
<evidence type="ECO:0000259" key="4">
    <source>
        <dbReference type="SMART" id="SM00363"/>
    </source>
</evidence>
<dbReference type="CDD" id="cd02869">
    <property type="entry name" value="PseudoU_synth_RluA_like"/>
    <property type="match status" value="1"/>
</dbReference>
<dbReference type="Pfam" id="PF00849">
    <property type="entry name" value="PseudoU_synth_2"/>
    <property type="match status" value="1"/>
</dbReference>
<comment type="similarity">
    <text evidence="1">Belongs to the pseudouridine synthase RluA family.</text>
</comment>
<dbReference type="RefSeq" id="WP_009851349.1">
    <property type="nucleotide sequence ID" value="NZ_DS022295.1"/>
</dbReference>
<reference evidence="5 6" key="1">
    <citation type="submission" date="2006-09" db="EMBL/GenBank/DDBJ databases">
        <authorList>
            <person name="Emerson D."/>
            <person name="Ferriera S."/>
            <person name="Johnson J."/>
            <person name="Kravitz S."/>
            <person name="Halpern A."/>
            <person name="Remington K."/>
            <person name="Beeson K."/>
            <person name="Tran B."/>
            <person name="Rogers Y.-H."/>
            <person name="Friedman R."/>
            <person name="Venter J.C."/>
        </authorList>
    </citation>
    <scope>NUCLEOTIDE SEQUENCE [LARGE SCALE GENOMIC DNA]</scope>
    <source>
        <strain evidence="5 6">PV-1</strain>
    </source>
</reference>
<dbReference type="STRING" id="314344.AL013_04590"/>
<dbReference type="AlphaFoldDB" id="Q0F2T6"/>
<dbReference type="InterPro" id="IPR050188">
    <property type="entry name" value="RluA_PseudoU_synthase"/>
</dbReference>
<dbReference type="GO" id="GO:0120159">
    <property type="term" value="F:rRNA pseudouridine synthase activity"/>
    <property type="evidence" value="ECO:0007669"/>
    <property type="project" value="UniProtKB-ARBA"/>
</dbReference>
<dbReference type="Gene3D" id="3.30.2350.10">
    <property type="entry name" value="Pseudouridine synthase"/>
    <property type="match status" value="1"/>
</dbReference>
<dbReference type="PANTHER" id="PTHR21600:SF87">
    <property type="entry name" value="RNA PSEUDOURIDYLATE SYNTHASE DOMAIN-CONTAINING PROTEIN 1"/>
    <property type="match status" value="1"/>
</dbReference>
<feature type="domain" description="RNA-binding S4" evidence="4">
    <location>
        <begin position="21"/>
        <end position="82"/>
    </location>
</feature>
<gene>
    <name evidence="5" type="ORF">SPV1_05273</name>
</gene>
<evidence type="ECO:0000256" key="1">
    <source>
        <dbReference type="ARBA" id="ARBA00010876"/>
    </source>
</evidence>
<dbReference type="SMART" id="SM00363">
    <property type="entry name" value="S4"/>
    <property type="match status" value="1"/>
</dbReference>
<sequence length="291" mass="33050">MSKPGEFIDLKGRVTTALAGQRLDQGLAEVFTLSRRRSRRAIDEGGVYLNGKRCRTAGRKLSCHDNIRVVMLEGERLIPFTPAQLVWQQPPLYLIHKKSGQYAQEALHRSRGTLPDELARHLELTPAQASELRPVHRLDRDTSGLMLFSASAAMLQHLQAHWHDAVEKRYLAVVSPAPDWDDQRIRLAIDRNRDAHGRYHLSPDGRACDSEAHVVERRDNRALVELVPHTGRSHQLRVHLSALGCPILGDSRYGGKPHPRLMLHAVSLCIRPPALPETKQWNQPPEENWQW</sequence>
<dbReference type="eggNOG" id="COG0564">
    <property type="taxonomic scope" value="Bacteria"/>
</dbReference>
<evidence type="ECO:0000313" key="6">
    <source>
        <dbReference type="Proteomes" id="UP000005297"/>
    </source>
</evidence>
<dbReference type="InterPro" id="IPR002942">
    <property type="entry name" value="S4_RNA-bd"/>
</dbReference>
<dbReference type="Proteomes" id="UP000005297">
    <property type="component" value="Unassembled WGS sequence"/>
</dbReference>
<evidence type="ECO:0000313" key="5">
    <source>
        <dbReference type="EMBL" id="EAU56205.1"/>
    </source>
</evidence>
<dbReference type="InParanoid" id="Q0F2T6"/>
<dbReference type="OrthoDB" id="5289274at2"/>
<dbReference type="SUPFAM" id="SSF55120">
    <property type="entry name" value="Pseudouridine synthase"/>
    <property type="match status" value="1"/>
</dbReference>